<gene>
    <name evidence="1" type="ORF">C0Q70_13695</name>
</gene>
<evidence type="ECO:0000313" key="2">
    <source>
        <dbReference type="Proteomes" id="UP000245119"/>
    </source>
</evidence>
<evidence type="ECO:0000313" key="1">
    <source>
        <dbReference type="EMBL" id="PVD26027.1"/>
    </source>
</evidence>
<organism evidence="1 2">
    <name type="scientific">Pomacea canaliculata</name>
    <name type="common">Golden apple snail</name>
    <dbReference type="NCBI Taxonomy" id="400727"/>
    <lineage>
        <taxon>Eukaryota</taxon>
        <taxon>Metazoa</taxon>
        <taxon>Spiralia</taxon>
        <taxon>Lophotrochozoa</taxon>
        <taxon>Mollusca</taxon>
        <taxon>Gastropoda</taxon>
        <taxon>Caenogastropoda</taxon>
        <taxon>Architaenioglossa</taxon>
        <taxon>Ampullarioidea</taxon>
        <taxon>Ampullariidae</taxon>
        <taxon>Pomacea</taxon>
    </lineage>
</organism>
<dbReference type="Proteomes" id="UP000245119">
    <property type="component" value="Linkage Group LG8"/>
</dbReference>
<reference evidence="1 2" key="1">
    <citation type="submission" date="2018-04" db="EMBL/GenBank/DDBJ databases">
        <title>The genome of golden apple snail Pomacea canaliculata provides insight into stress tolerance and invasive adaptation.</title>
        <authorList>
            <person name="Liu C."/>
            <person name="Liu B."/>
            <person name="Ren Y."/>
            <person name="Zhang Y."/>
            <person name="Wang H."/>
            <person name="Li S."/>
            <person name="Jiang F."/>
            <person name="Yin L."/>
            <person name="Zhang G."/>
            <person name="Qian W."/>
            <person name="Fan W."/>
        </authorList>
    </citation>
    <scope>NUCLEOTIDE SEQUENCE [LARGE SCALE GENOMIC DNA]</scope>
    <source>
        <strain evidence="1">SZHN2017</strain>
        <tissue evidence="1">Muscle</tissue>
    </source>
</reference>
<sequence length="144" mass="16036">MPKPFSEFMSEFRSLSLSVSVGGRCFARRSIQDDVVVCTPTFLQDVAFPDVDARQRHYLQLRKPLTGGLSQRKEIVRVVMTLDVPQMSLTRTHTGGEIMVGMVPVANTCVMWPSWCQVSSRGCQEFANGAARAQNTPSELQVLK</sequence>
<accession>A0A2T7NXX4</accession>
<dbReference type="AlphaFoldDB" id="A0A2T7NXX4"/>
<dbReference type="EMBL" id="PZQS01000008">
    <property type="protein sequence ID" value="PVD26027.1"/>
    <property type="molecule type" value="Genomic_DNA"/>
</dbReference>
<proteinExistence type="predicted"/>
<protein>
    <submittedName>
        <fullName evidence="1">Uncharacterized protein</fullName>
    </submittedName>
</protein>
<keyword evidence="2" id="KW-1185">Reference proteome</keyword>
<name>A0A2T7NXX4_POMCA</name>
<comment type="caution">
    <text evidence="1">The sequence shown here is derived from an EMBL/GenBank/DDBJ whole genome shotgun (WGS) entry which is preliminary data.</text>
</comment>